<evidence type="ECO:0000256" key="1">
    <source>
        <dbReference type="ARBA" id="ARBA00023015"/>
    </source>
</evidence>
<dbReference type="PANTHER" id="PTHR35790">
    <property type="entry name" value="HTH-TYPE TRANSCRIPTIONAL REGULATOR PCHR"/>
    <property type="match status" value="1"/>
</dbReference>
<evidence type="ECO:0000313" key="6">
    <source>
        <dbReference type="Proteomes" id="UP001203004"/>
    </source>
</evidence>
<proteinExistence type="predicted"/>
<dbReference type="InterPro" id="IPR023187">
    <property type="entry name" value="Tscrpt_reg_MarR-type_CS"/>
</dbReference>
<accession>A0ABT0M9X7</accession>
<keyword evidence="3" id="KW-0804">Transcription</keyword>
<dbReference type="InterPro" id="IPR036390">
    <property type="entry name" value="WH_DNA-bd_sf"/>
</dbReference>
<dbReference type="SMART" id="SM00347">
    <property type="entry name" value="HTH_MARR"/>
    <property type="match status" value="1"/>
</dbReference>
<name>A0ABT0M9X7_9BACL</name>
<sequence>MDVIYEQGPINGAAIARILTVTKGAVSKITIKLVAFGLIRKEKRPDNKKEIYFTATPDGMELAHCHQQMHQLFDQKGLELLKTYSANELDLIAGFIEKITSLRETDMKHEL</sequence>
<dbReference type="InterPro" id="IPR000835">
    <property type="entry name" value="HTH_MarR-typ"/>
</dbReference>
<keyword evidence="2" id="KW-0238">DNA-binding</keyword>
<dbReference type="SUPFAM" id="SSF46785">
    <property type="entry name" value="Winged helix' DNA-binding domain"/>
    <property type="match status" value="1"/>
</dbReference>
<gene>
    <name evidence="5" type="ORF">M3N64_06920</name>
</gene>
<dbReference type="PROSITE" id="PS50995">
    <property type="entry name" value="HTH_MARR_2"/>
    <property type="match status" value="1"/>
</dbReference>
<dbReference type="PANTHER" id="PTHR35790:SF4">
    <property type="entry name" value="HTH-TYPE TRANSCRIPTIONAL REGULATOR PCHR"/>
    <property type="match status" value="1"/>
</dbReference>
<protein>
    <submittedName>
        <fullName evidence="5">MarR family transcriptional regulator</fullName>
    </submittedName>
</protein>
<reference evidence="5 6" key="1">
    <citation type="submission" date="2022-05" db="EMBL/GenBank/DDBJ databases">
        <title>Sporolactobacillus sp nov CPB3-1, isolated from tree bark (Mangifera indica L.).</title>
        <authorList>
            <person name="Phuengjayaem S."/>
            <person name="Tanasupawat S."/>
        </authorList>
    </citation>
    <scope>NUCLEOTIDE SEQUENCE [LARGE SCALE GENOMIC DNA]</scope>
    <source>
        <strain evidence="5 6">CPB3-1</strain>
    </source>
</reference>
<dbReference type="Pfam" id="PF01047">
    <property type="entry name" value="MarR"/>
    <property type="match status" value="1"/>
</dbReference>
<evidence type="ECO:0000313" key="5">
    <source>
        <dbReference type="EMBL" id="MCL1631680.1"/>
    </source>
</evidence>
<dbReference type="InterPro" id="IPR052067">
    <property type="entry name" value="Metal_resp_HTH_trans_reg"/>
</dbReference>
<keyword evidence="6" id="KW-1185">Reference proteome</keyword>
<dbReference type="EMBL" id="JAMAST010000005">
    <property type="protein sequence ID" value="MCL1631680.1"/>
    <property type="molecule type" value="Genomic_DNA"/>
</dbReference>
<feature type="domain" description="HTH marR-type" evidence="4">
    <location>
        <begin position="1"/>
        <end position="101"/>
    </location>
</feature>
<dbReference type="RefSeq" id="WP_249100142.1">
    <property type="nucleotide sequence ID" value="NZ_JAMAST010000005.1"/>
</dbReference>
<dbReference type="InterPro" id="IPR036388">
    <property type="entry name" value="WH-like_DNA-bd_sf"/>
</dbReference>
<dbReference type="Proteomes" id="UP001203004">
    <property type="component" value="Unassembled WGS sequence"/>
</dbReference>
<evidence type="ECO:0000256" key="3">
    <source>
        <dbReference type="ARBA" id="ARBA00023163"/>
    </source>
</evidence>
<evidence type="ECO:0000259" key="4">
    <source>
        <dbReference type="PROSITE" id="PS50995"/>
    </source>
</evidence>
<keyword evidence="1" id="KW-0805">Transcription regulation</keyword>
<organism evidence="5 6">
    <name type="scientific">Sporolactobacillus mangiferae</name>
    <dbReference type="NCBI Taxonomy" id="2940498"/>
    <lineage>
        <taxon>Bacteria</taxon>
        <taxon>Bacillati</taxon>
        <taxon>Bacillota</taxon>
        <taxon>Bacilli</taxon>
        <taxon>Bacillales</taxon>
        <taxon>Sporolactobacillaceae</taxon>
        <taxon>Sporolactobacillus</taxon>
    </lineage>
</organism>
<comment type="caution">
    <text evidence="5">The sequence shown here is derived from an EMBL/GenBank/DDBJ whole genome shotgun (WGS) entry which is preliminary data.</text>
</comment>
<dbReference type="Gene3D" id="1.10.10.10">
    <property type="entry name" value="Winged helix-like DNA-binding domain superfamily/Winged helix DNA-binding domain"/>
    <property type="match status" value="1"/>
</dbReference>
<evidence type="ECO:0000256" key="2">
    <source>
        <dbReference type="ARBA" id="ARBA00023125"/>
    </source>
</evidence>
<dbReference type="PROSITE" id="PS01117">
    <property type="entry name" value="HTH_MARR_1"/>
    <property type="match status" value="1"/>
</dbReference>